<name>A0AAP0RVX6_LIQFO</name>
<feature type="compositionally biased region" description="Polar residues" evidence="1">
    <location>
        <begin position="181"/>
        <end position="193"/>
    </location>
</feature>
<dbReference type="Proteomes" id="UP001415857">
    <property type="component" value="Unassembled WGS sequence"/>
</dbReference>
<feature type="compositionally biased region" description="Basic and acidic residues" evidence="1">
    <location>
        <begin position="167"/>
        <end position="180"/>
    </location>
</feature>
<sequence length="273" mass="31220">MVDMSHTNNNTSSSKSDLLILSKSKARPYKEKVKQKCGYLSVLQSIQYPNRNSNSNSWCDQTITLSDKSYLRGRAQSKPNAGGIMSDEELKIRSELEVDIERDLEEEIKDGIFHLALRLHRLYRHQKERNATEVSEFSRENQRGTKKKKTLSEVNINIKMEGGTKIEFKEIKKEAPESKGRPQTSSRSENTQGMMARDTKKFDWVKTLRSGAGPVAINKKNERSHQGRKQSNVGSTPHHNNDNSSRRNCTSSLGQRKENVRVESKLLAPRWKC</sequence>
<feature type="region of interest" description="Disordered" evidence="1">
    <location>
        <begin position="167"/>
        <end position="257"/>
    </location>
</feature>
<evidence type="ECO:0000256" key="1">
    <source>
        <dbReference type="SAM" id="MobiDB-lite"/>
    </source>
</evidence>
<keyword evidence="3" id="KW-1185">Reference proteome</keyword>
<accession>A0AAP0RVX6</accession>
<evidence type="ECO:0000313" key="3">
    <source>
        <dbReference type="Proteomes" id="UP001415857"/>
    </source>
</evidence>
<protein>
    <submittedName>
        <fullName evidence="2">Uncharacterized protein</fullName>
    </submittedName>
</protein>
<feature type="compositionally biased region" description="Polar residues" evidence="1">
    <location>
        <begin position="229"/>
        <end position="238"/>
    </location>
</feature>
<proteinExistence type="predicted"/>
<feature type="compositionally biased region" description="Basic and acidic residues" evidence="1">
    <location>
        <begin position="197"/>
        <end position="206"/>
    </location>
</feature>
<feature type="compositionally biased region" description="Basic and acidic residues" evidence="1">
    <location>
        <begin position="128"/>
        <end position="143"/>
    </location>
</feature>
<reference evidence="2 3" key="1">
    <citation type="journal article" date="2024" name="Plant J.">
        <title>Genome sequences and population genomics reveal climatic adaptation and genomic divergence between two closely related sweetgum species.</title>
        <authorList>
            <person name="Xu W.Q."/>
            <person name="Ren C.Q."/>
            <person name="Zhang X.Y."/>
            <person name="Comes H.P."/>
            <person name="Liu X.H."/>
            <person name="Li Y.G."/>
            <person name="Kettle C.J."/>
            <person name="Jalonen R."/>
            <person name="Gaisberger H."/>
            <person name="Ma Y.Z."/>
            <person name="Qiu Y.X."/>
        </authorList>
    </citation>
    <scope>NUCLEOTIDE SEQUENCE [LARGE SCALE GENOMIC DNA]</scope>
    <source>
        <strain evidence="2">Hangzhou</strain>
    </source>
</reference>
<dbReference type="AlphaFoldDB" id="A0AAP0RVX6"/>
<gene>
    <name evidence="2" type="ORF">L1049_024334</name>
</gene>
<organism evidence="2 3">
    <name type="scientific">Liquidambar formosana</name>
    <name type="common">Formosan gum</name>
    <dbReference type="NCBI Taxonomy" id="63359"/>
    <lineage>
        <taxon>Eukaryota</taxon>
        <taxon>Viridiplantae</taxon>
        <taxon>Streptophyta</taxon>
        <taxon>Embryophyta</taxon>
        <taxon>Tracheophyta</taxon>
        <taxon>Spermatophyta</taxon>
        <taxon>Magnoliopsida</taxon>
        <taxon>eudicotyledons</taxon>
        <taxon>Gunneridae</taxon>
        <taxon>Pentapetalae</taxon>
        <taxon>Saxifragales</taxon>
        <taxon>Altingiaceae</taxon>
        <taxon>Liquidambar</taxon>
    </lineage>
</organism>
<feature type="region of interest" description="Disordered" evidence="1">
    <location>
        <begin position="128"/>
        <end position="154"/>
    </location>
</feature>
<dbReference type="EMBL" id="JBBPBK010000005">
    <property type="protein sequence ID" value="KAK9285149.1"/>
    <property type="molecule type" value="Genomic_DNA"/>
</dbReference>
<evidence type="ECO:0000313" key="2">
    <source>
        <dbReference type="EMBL" id="KAK9285149.1"/>
    </source>
</evidence>
<comment type="caution">
    <text evidence="2">The sequence shown here is derived from an EMBL/GenBank/DDBJ whole genome shotgun (WGS) entry which is preliminary data.</text>
</comment>